<evidence type="ECO:0000256" key="3">
    <source>
        <dbReference type="SAM" id="MobiDB-lite"/>
    </source>
</evidence>
<dbReference type="GO" id="GO:0000150">
    <property type="term" value="F:DNA strand exchange activity"/>
    <property type="evidence" value="ECO:0007669"/>
    <property type="project" value="InterPro"/>
</dbReference>
<gene>
    <name evidence="5" type="ORF">H8S84_07695</name>
</gene>
<dbReference type="EMBL" id="JACRVF010000002">
    <property type="protein sequence ID" value="MBC5992713.1"/>
    <property type="molecule type" value="Genomic_DNA"/>
</dbReference>
<sequence length="396" mass="44627">MQAVYMAIPQVENMRRSMNTASGMRKALKEGRFMGKAPLGYRNSRDVNNRPVIEVVPEKASLVREAFELFATGMYDKEELRRKLKPKGLTLTKTCFAQMLRQPAYCGKIVVKAKDNEPELTVTAIHEPIIDETLYNKVQEQLKRRVKRKAKPKKLVAELPLRGNLICPDCGGNLTGSASKGSGGVYQYYHCQSPCRVRFRADVAHLHFEQWLRSLNIPSEIVALYLAILEDEFNALEKDRFKEIQVLKLQRDEKDKLLTEAALKLLKGEISYEILSRVDTSLRQEINALSMRIHDLEVQESGFKHYMRYGMTLLSDLSGYYTSAELDVKQKLVSSIFGGKLVYQNGNYRTNGQSEVMSLIANSKALLGGKKRGSSSEKAEEVGKVALPGIEPGSKV</sequence>
<evidence type="ECO:0000256" key="1">
    <source>
        <dbReference type="ARBA" id="ARBA00023125"/>
    </source>
</evidence>
<dbReference type="InterPro" id="IPR050639">
    <property type="entry name" value="SSR_resolvase"/>
</dbReference>
<dbReference type="PROSITE" id="PS51737">
    <property type="entry name" value="RECOMBINASE_DNA_BIND"/>
    <property type="match status" value="1"/>
</dbReference>
<dbReference type="PANTHER" id="PTHR30461:SF2">
    <property type="entry name" value="SERINE RECOMBINASE PINE-RELATED"/>
    <property type="match status" value="1"/>
</dbReference>
<keyword evidence="1" id="KW-0238">DNA-binding</keyword>
<dbReference type="InterPro" id="IPR011109">
    <property type="entry name" value="DNA_bind_recombinase_dom"/>
</dbReference>
<protein>
    <submittedName>
        <fullName evidence="5">Recombinase family protein</fullName>
    </submittedName>
</protein>
<feature type="domain" description="Recombinase" evidence="4">
    <location>
        <begin position="38"/>
        <end position="148"/>
    </location>
</feature>
<reference evidence="5" key="1">
    <citation type="submission" date="2020-08" db="EMBL/GenBank/DDBJ databases">
        <title>Pontibacter sp. SD6 16S ribosomal RNA gene Genome sequencing and assembly.</title>
        <authorList>
            <person name="Kang M."/>
        </authorList>
    </citation>
    <scope>NUCLEOTIDE SEQUENCE</scope>
    <source>
        <strain evidence="5">SD6</strain>
    </source>
</reference>
<dbReference type="Gene3D" id="3.90.1750.20">
    <property type="entry name" value="Putative Large Serine Recombinase, Chain B, Domain 2"/>
    <property type="match status" value="1"/>
</dbReference>
<dbReference type="GO" id="GO:0003677">
    <property type="term" value="F:DNA binding"/>
    <property type="evidence" value="ECO:0007669"/>
    <property type="project" value="UniProtKB-KW"/>
</dbReference>
<keyword evidence="6" id="KW-1185">Reference proteome</keyword>
<dbReference type="PANTHER" id="PTHR30461">
    <property type="entry name" value="DNA-INVERTASE FROM LAMBDOID PROPHAGE"/>
    <property type="match status" value="1"/>
</dbReference>
<dbReference type="AlphaFoldDB" id="A0A923N530"/>
<keyword evidence="2" id="KW-0233">DNA recombination</keyword>
<name>A0A923N530_9BACT</name>
<evidence type="ECO:0000313" key="5">
    <source>
        <dbReference type="EMBL" id="MBC5992713.1"/>
    </source>
</evidence>
<dbReference type="Pfam" id="PF07508">
    <property type="entry name" value="Recombinase"/>
    <property type="match status" value="1"/>
</dbReference>
<dbReference type="InterPro" id="IPR038109">
    <property type="entry name" value="DNA_bind_recomb_sf"/>
</dbReference>
<feature type="compositionally biased region" description="Basic and acidic residues" evidence="3">
    <location>
        <begin position="374"/>
        <end position="383"/>
    </location>
</feature>
<evidence type="ECO:0000313" key="6">
    <source>
        <dbReference type="Proteomes" id="UP000603640"/>
    </source>
</evidence>
<comment type="caution">
    <text evidence="5">The sequence shown here is derived from an EMBL/GenBank/DDBJ whole genome shotgun (WGS) entry which is preliminary data.</text>
</comment>
<proteinExistence type="predicted"/>
<evidence type="ECO:0000259" key="4">
    <source>
        <dbReference type="PROSITE" id="PS51737"/>
    </source>
</evidence>
<organism evidence="5 6">
    <name type="scientific">Pontibacter cellulosilyticus</name>
    <dbReference type="NCBI Taxonomy" id="1720253"/>
    <lineage>
        <taxon>Bacteria</taxon>
        <taxon>Pseudomonadati</taxon>
        <taxon>Bacteroidota</taxon>
        <taxon>Cytophagia</taxon>
        <taxon>Cytophagales</taxon>
        <taxon>Hymenobacteraceae</taxon>
        <taxon>Pontibacter</taxon>
    </lineage>
</organism>
<evidence type="ECO:0000256" key="2">
    <source>
        <dbReference type="ARBA" id="ARBA00023172"/>
    </source>
</evidence>
<dbReference type="Proteomes" id="UP000603640">
    <property type="component" value="Unassembled WGS sequence"/>
</dbReference>
<feature type="region of interest" description="Disordered" evidence="3">
    <location>
        <begin position="369"/>
        <end position="396"/>
    </location>
</feature>
<accession>A0A923N530</accession>